<dbReference type="HOGENOM" id="CLU_2933685_0_0_3"/>
<evidence type="ECO:0000313" key="1">
    <source>
        <dbReference type="EMBL" id="AFZ24133.1"/>
    </source>
</evidence>
<dbReference type="EMBL" id="CP003642">
    <property type="protein sequence ID" value="AFZ24133.1"/>
    <property type="molecule type" value="Genomic_DNA"/>
</dbReference>
<dbReference type="KEGG" id="csg:Cylst_1883"/>
<keyword evidence="2" id="KW-1185">Reference proteome</keyword>
<dbReference type="eggNOG" id="COG5659">
    <property type="taxonomic scope" value="Bacteria"/>
</dbReference>
<organism evidence="1 2">
    <name type="scientific">Cylindrospermum stagnale PCC 7417</name>
    <dbReference type="NCBI Taxonomy" id="56107"/>
    <lineage>
        <taxon>Bacteria</taxon>
        <taxon>Bacillati</taxon>
        <taxon>Cyanobacteriota</taxon>
        <taxon>Cyanophyceae</taxon>
        <taxon>Nostocales</taxon>
        <taxon>Nostocaceae</taxon>
        <taxon>Cylindrospermum</taxon>
    </lineage>
</organism>
<reference evidence="1 2" key="1">
    <citation type="submission" date="2012-06" db="EMBL/GenBank/DDBJ databases">
        <title>Finished chromosome of genome of Cylindrospermum stagnale PCC 7417.</title>
        <authorList>
            <consortium name="US DOE Joint Genome Institute"/>
            <person name="Gugger M."/>
            <person name="Coursin T."/>
            <person name="Rippka R."/>
            <person name="Tandeau De Marsac N."/>
            <person name="Huntemann M."/>
            <person name="Wei C.-L."/>
            <person name="Han J."/>
            <person name="Detter J.C."/>
            <person name="Han C."/>
            <person name="Tapia R."/>
            <person name="Chen A."/>
            <person name="Kyrpides N."/>
            <person name="Mavromatis K."/>
            <person name="Markowitz V."/>
            <person name="Szeto E."/>
            <person name="Ivanova N."/>
            <person name="Pagani I."/>
            <person name="Pati A."/>
            <person name="Goodwin L."/>
            <person name="Nordberg H.P."/>
            <person name="Cantor M.N."/>
            <person name="Hua S.X."/>
            <person name="Woyke T."/>
            <person name="Kerfeld C.A."/>
        </authorList>
    </citation>
    <scope>NUCLEOTIDE SEQUENCE [LARGE SCALE GENOMIC DNA]</scope>
    <source>
        <strain evidence="1 2">PCC 7417</strain>
    </source>
</reference>
<name>K9WVB2_9NOST</name>
<accession>K9WVB2</accession>
<dbReference type="AlphaFoldDB" id="K9WVB2"/>
<evidence type="ECO:0000313" key="2">
    <source>
        <dbReference type="Proteomes" id="UP000010475"/>
    </source>
</evidence>
<sequence length="61" mass="7377">MDVELQIRKRLARDAQSTVGIIDEYCEEYRDIFKEVRNYECFKCLHLRVRLHNPYLIADTS</sequence>
<gene>
    <name evidence="1" type="ORF">Cylst_1883</name>
</gene>
<protein>
    <submittedName>
        <fullName evidence="1">Uncharacterized protein</fullName>
    </submittedName>
</protein>
<dbReference type="STRING" id="56107.Cylst_1883"/>
<proteinExistence type="predicted"/>
<dbReference type="Proteomes" id="UP000010475">
    <property type="component" value="Chromosome"/>
</dbReference>